<dbReference type="SUPFAM" id="SSF52540">
    <property type="entry name" value="P-loop containing nucleoside triphosphate hydrolases"/>
    <property type="match status" value="1"/>
</dbReference>
<comment type="caution">
    <text evidence="2">The sequence shown here is derived from an EMBL/GenBank/DDBJ whole genome shotgun (WGS) entry which is preliminary data.</text>
</comment>
<evidence type="ECO:0000313" key="3">
    <source>
        <dbReference type="Proteomes" id="UP000307756"/>
    </source>
</evidence>
<dbReference type="InterPro" id="IPR018647">
    <property type="entry name" value="SLFN_3-like_DNA/RNA_helicase"/>
</dbReference>
<keyword evidence="2" id="KW-0547">Nucleotide-binding</keyword>
<dbReference type="CDD" id="cd00009">
    <property type="entry name" value="AAA"/>
    <property type="match status" value="1"/>
</dbReference>
<keyword evidence="3" id="KW-1185">Reference proteome</keyword>
<proteinExistence type="predicted"/>
<protein>
    <submittedName>
        <fullName evidence="2">ATP-binding protein</fullName>
    </submittedName>
</protein>
<dbReference type="InterPro" id="IPR027417">
    <property type="entry name" value="P-loop_NTPase"/>
</dbReference>
<sequence length="490" mass="57658">MKKPMDLNSLVSSYNFLSKETFNELLRFFDFDLRKDEIEQISKFIDNLTIDNKYFGYFYLGYKIPQIDKEFDLLRFGKNYILNVEIKSILKVDTAKEQLIKNRYYLASLGKKIKSFTYVAEHNSLYQLDDDENFEQIEFDVFEKLLTSQKLEHHSNLDDLFNPSDYLVSPFNDSERFNSGSYFLTKQQQEFKDAIISSSATFTIIEGLPGTGKTLLLYDLAKEFNKSHDIVIIHTGTLNTGHLILNQQYKWNIIPIKECKRIEQIKPQLIFVDETQRMRPSQLDYLIRYVIENDIFCIFSIDPRQILSLQEWNYDNKRKLMTLEDIEVYKLSKKIRTNKELGAFIKGLFNLNHMKYCNNTDNISIHYFNDINRARGFAEGLEIEGWQVIDYTGENWNGHLIEKMRLYRGLNAHGVLGQEFDKVLVLVGSTFYYGEDGGLAVRGKNHYDPERMFYQSVTRARKQIMLLIVNNPEFMTKLIDALNNKKKQLS</sequence>
<feature type="domain" description="Schlafen group 3-like DNA/RNA helicase" evidence="1">
    <location>
        <begin position="203"/>
        <end position="375"/>
    </location>
</feature>
<accession>A0A4U1CWY2</accession>
<reference evidence="2 3" key="1">
    <citation type="journal article" date="2011" name="J. Microbiol.">
        <title>Bacillus kyonggiensis sp. nov., isolated from soil of a lettuce field.</title>
        <authorList>
            <person name="Dong K."/>
            <person name="Lee S."/>
        </authorList>
    </citation>
    <scope>NUCLEOTIDE SEQUENCE [LARGE SCALE GENOMIC DNA]</scope>
    <source>
        <strain evidence="2 3">NB22</strain>
    </source>
</reference>
<dbReference type="GO" id="GO:0005524">
    <property type="term" value="F:ATP binding"/>
    <property type="evidence" value="ECO:0007669"/>
    <property type="project" value="UniProtKB-KW"/>
</dbReference>
<dbReference type="EMBL" id="SWBM01000009">
    <property type="protein sequence ID" value="TKC14371.1"/>
    <property type="molecule type" value="Genomic_DNA"/>
</dbReference>
<dbReference type="AlphaFoldDB" id="A0A4U1CWY2"/>
<dbReference type="Pfam" id="PF09848">
    <property type="entry name" value="SLFN-g3_helicase"/>
    <property type="match status" value="1"/>
</dbReference>
<dbReference type="Gene3D" id="3.40.50.300">
    <property type="entry name" value="P-loop containing nucleotide triphosphate hydrolases"/>
    <property type="match status" value="1"/>
</dbReference>
<dbReference type="OrthoDB" id="1411900at2"/>
<name>A0A4U1CWY2_9BACI</name>
<keyword evidence="2" id="KW-0067">ATP-binding</keyword>
<organism evidence="2 3">
    <name type="scientific">Robertmurraya kyonggiensis</name>
    <dbReference type="NCBI Taxonomy" id="1037680"/>
    <lineage>
        <taxon>Bacteria</taxon>
        <taxon>Bacillati</taxon>
        <taxon>Bacillota</taxon>
        <taxon>Bacilli</taxon>
        <taxon>Bacillales</taxon>
        <taxon>Bacillaceae</taxon>
        <taxon>Robertmurraya</taxon>
    </lineage>
</organism>
<evidence type="ECO:0000313" key="2">
    <source>
        <dbReference type="EMBL" id="TKC14371.1"/>
    </source>
</evidence>
<evidence type="ECO:0000259" key="1">
    <source>
        <dbReference type="Pfam" id="PF09848"/>
    </source>
</evidence>
<gene>
    <name evidence="2" type="ORF">FA727_21665</name>
</gene>
<dbReference type="Proteomes" id="UP000307756">
    <property type="component" value="Unassembled WGS sequence"/>
</dbReference>